<keyword evidence="2" id="KW-0479">Metal-binding</keyword>
<dbReference type="PIRSF" id="PIRSF031924">
    <property type="entry name" value="Pi-irrepressible_AP"/>
    <property type="match status" value="1"/>
</dbReference>
<dbReference type="GO" id="GO:0004035">
    <property type="term" value="F:alkaline phosphatase activity"/>
    <property type="evidence" value="ECO:0007669"/>
    <property type="project" value="InterPro"/>
</dbReference>
<keyword evidence="7" id="KW-1185">Reference proteome</keyword>
<reference evidence="6 7" key="1">
    <citation type="submission" date="2018-03" db="EMBL/GenBank/DDBJ databases">
        <title>Genomic Encyclopedia of Archaeal and Bacterial Type Strains, Phase II (KMG-II): from individual species to whole genera.</title>
        <authorList>
            <person name="Goeker M."/>
        </authorList>
    </citation>
    <scope>NUCLEOTIDE SEQUENCE [LARGE SCALE GENOMIC DNA]</scope>
    <source>
        <strain evidence="6 7">DSM 28229</strain>
    </source>
</reference>
<dbReference type="NCBIfam" id="NF042991">
    <property type="entry name" value="alk_phos_PafA"/>
    <property type="match status" value="1"/>
</dbReference>
<dbReference type="Proteomes" id="UP000245535">
    <property type="component" value="Unassembled WGS sequence"/>
</dbReference>
<dbReference type="Pfam" id="PF01663">
    <property type="entry name" value="Phosphodiest"/>
    <property type="match status" value="1"/>
</dbReference>
<dbReference type="EMBL" id="QGDO01000001">
    <property type="protein sequence ID" value="PWJ44464.1"/>
    <property type="molecule type" value="Genomic_DNA"/>
</dbReference>
<accession>A0A315ZIC5</accession>
<dbReference type="GO" id="GO:0046872">
    <property type="term" value="F:metal ion binding"/>
    <property type="evidence" value="ECO:0007669"/>
    <property type="project" value="UniProtKB-KW"/>
</dbReference>
<dbReference type="SUPFAM" id="SSF53649">
    <property type="entry name" value="Alkaline phosphatase-like"/>
    <property type="match status" value="1"/>
</dbReference>
<gene>
    <name evidence="6" type="ORF">BC781_101835</name>
</gene>
<evidence type="ECO:0000256" key="2">
    <source>
        <dbReference type="ARBA" id="ARBA00022723"/>
    </source>
</evidence>
<dbReference type="PANTHER" id="PTHR10151">
    <property type="entry name" value="ECTONUCLEOTIDE PYROPHOSPHATASE/PHOSPHODIESTERASE"/>
    <property type="match status" value="1"/>
</dbReference>
<keyword evidence="1 4" id="KW-0597">Phosphoprotein</keyword>
<dbReference type="CDD" id="cd16016">
    <property type="entry name" value="AP-SPAP"/>
    <property type="match status" value="1"/>
</dbReference>
<dbReference type="PROSITE" id="PS51257">
    <property type="entry name" value="PROKAR_LIPOPROTEIN"/>
    <property type="match status" value="1"/>
</dbReference>
<feature type="binding site" evidence="5">
    <location>
        <begin position="160"/>
        <end position="162"/>
    </location>
    <ligand>
        <name>substrate</name>
    </ligand>
</feature>
<dbReference type="InterPro" id="IPR026263">
    <property type="entry name" value="Alkaline_phosphatase_prok"/>
</dbReference>
<dbReference type="RefSeq" id="WP_109615955.1">
    <property type="nucleotide sequence ID" value="NZ_QGDO01000001.1"/>
</dbReference>
<evidence type="ECO:0000313" key="6">
    <source>
        <dbReference type="EMBL" id="PWJ44464.1"/>
    </source>
</evidence>
<keyword evidence="3" id="KW-0732">Signal</keyword>
<evidence type="ECO:0000256" key="5">
    <source>
        <dbReference type="PIRSR" id="PIRSR031924-51"/>
    </source>
</evidence>
<proteinExistence type="predicted"/>
<dbReference type="AlphaFoldDB" id="A0A315ZIC5"/>
<comment type="caution">
    <text evidence="6">The sequence shown here is derived from an EMBL/GenBank/DDBJ whole genome shotgun (WGS) entry which is preliminary data.</text>
</comment>
<organism evidence="6 7">
    <name type="scientific">Sediminitomix flava</name>
    <dbReference type="NCBI Taxonomy" id="379075"/>
    <lineage>
        <taxon>Bacteria</taxon>
        <taxon>Pseudomonadati</taxon>
        <taxon>Bacteroidota</taxon>
        <taxon>Cytophagia</taxon>
        <taxon>Cytophagales</taxon>
        <taxon>Flammeovirgaceae</taxon>
        <taxon>Sediminitomix</taxon>
    </lineage>
</organism>
<evidence type="ECO:0000313" key="7">
    <source>
        <dbReference type="Proteomes" id="UP000245535"/>
    </source>
</evidence>
<dbReference type="InterPro" id="IPR002591">
    <property type="entry name" value="Phosphodiest/P_Trfase"/>
</dbReference>
<dbReference type="PANTHER" id="PTHR10151:SF120">
    <property type="entry name" value="BIS(5'-ADENOSYL)-TRIPHOSPHATASE"/>
    <property type="match status" value="1"/>
</dbReference>
<evidence type="ECO:0000256" key="3">
    <source>
        <dbReference type="ARBA" id="ARBA00022729"/>
    </source>
</evidence>
<feature type="active site" description="Phosphothreonine intermediate" evidence="4">
    <location>
        <position position="78"/>
    </location>
</feature>
<dbReference type="InterPro" id="IPR017850">
    <property type="entry name" value="Alkaline_phosphatase_core_sf"/>
</dbReference>
<dbReference type="Gene3D" id="3.30.1360.150">
    <property type="match status" value="1"/>
</dbReference>
<sequence length="557" mass="63204">MKHIISILLVALVACTPKEQARNEKKPKLVLGIMVDQMRYDYISRFWDKYDDNGGFKRLVNQGYFLKNGHFNYAPTATGPGHASVYTGTTPSNHGIVGNYWFDRATDRSVYCVYDDSVATVGADSKNGKASPHRLQATTLSDELKLFSNKRSKVISISMKDRSAVLPAGFMADGSYWLDDKTGNWITSTFYRDSLPTWVEKINTAENREVDQLFNTPWETLLPIEEYTESHADDTPYESTFNGETTPTFPHDLQKAIAADRMSKVSQKKYGLLKGTPWGNTMVKSLAIQAIENENLGQDKFTDLLAISFSSTDYVGHAYGPASIEVEDTYLRLDQDLAELLNTLDQKVGKGEYVVFLTADHAAAYNSDHLKDEKINAGYYNSKELKGQLNDYLDQKYGKARSENRWVKSLYSGYVYLNREEIQNKRLDLHTVQQVVADYMIEKPTVKDALTAYQLRFNEYQTGYKKLYTNQMNPKNTADVILVHDAGYMEVRDKGTTHGSPFVYDTHVPIIFYGWNVKHGETHEYHTITEVAPTVASWLDMSYPSACFNNPVNVPLR</sequence>
<evidence type="ECO:0000256" key="1">
    <source>
        <dbReference type="ARBA" id="ARBA00022553"/>
    </source>
</evidence>
<dbReference type="OrthoDB" id="9766127at2"/>
<feature type="binding site" evidence="5">
    <location>
        <position position="99"/>
    </location>
    <ligand>
        <name>substrate</name>
    </ligand>
</feature>
<dbReference type="Gene3D" id="3.40.720.10">
    <property type="entry name" value="Alkaline Phosphatase, subunit A"/>
    <property type="match status" value="1"/>
</dbReference>
<protein>
    <submittedName>
        <fullName evidence="6">Type I phosphodiesterase/nucleotide pyrophosphatase</fullName>
    </submittedName>
</protein>
<name>A0A315ZIC5_SEDFL</name>
<evidence type="ECO:0000256" key="4">
    <source>
        <dbReference type="PIRSR" id="PIRSR031924-50"/>
    </source>
</evidence>